<evidence type="ECO:0000256" key="2">
    <source>
        <dbReference type="ARBA" id="ARBA00022630"/>
    </source>
</evidence>
<evidence type="ECO:0000256" key="4">
    <source>
        <dbReference type="ARBA" id="ARBA00023002"/>
    </source>
</evidence>
<comment type="cofactor">
    <cofactor evidence="1">
        <name>FAD</name>
        <dbReference type="ChEBI" id="CHEBI:57692"/>
    </cofactor>
</comment>
<dbReference type="Gene3D" id="3.30.465.10">
    <property type="match status" value="1"/>
</dbReference>
<comment type="caution">
    <text evidence="6">The sequence shown here is derived from an EMBL/GenBank/DDBJ whole genome shotgun (WGS) entry which is preliminary data.</text>
</comment>
<dbReference type="Gene3D" id="1.10.45.10">
    <property type="entry name" value="Vanillyl-alcohol Oxidase, Chain A, domain 4"/>
    <property type="match status" value="1"/>
</dbReference>
<dbReference type="PANTHER" id="PTHR42934">
    <property type="entry name" value="GLYCOLATE OXIDASE SUBUNIT GLCD"/>
    <property type="match status" value="1"/>
</dbReference>
<reference evidence="6" key="1">
    <citation type="journal article" date="2023" name="Antonie Van Leeuwenhoek">
        <title>Mesoterricola silvestris gen. nov., sp. nov., Mesoterricola sediminis sp. nov., Geothrix oryzae sp. nov., Geothrix edaphica sp. nov., Geothrix rubra sp. nov., and Geothrix limicola sp. nov., six novel members of Acidobacteriota isolated from soils.</title>
        <authorList>
            <person name="Itoh H."/>
            <person name="Sugisawa Y."/>
            <person name="Mise K."/>
            <person name="Xu Z."/>
            <person name="Kuniyasu M."/>
            <person name="Ushijima N."/>
            <person name="Kawano K."/>
            <person name="Kobayashi E."/>
            <person name="Shiratori Y."/>
            <person name="Masuda Y."/>
            <person name="Senoo K."/>
        </authorList>
    </citation>
    <scope>NUCLEOTIDE SEQUENCE</scope>
    <source>
        <strain evidence="6">Red802</strain>
    </source>
</reference>
<dbReference type="PANTHER" id="PTHR42934:SF2">
    <property type="entry name" value="GLYCOLATE OXIDASE SUBUNIT GLCD"/>
    <property type="match status" value="1"/>
</dbReference>
<dbReference type="SUPFAM" id="SSF56176">
    <property type="entry name" value="FAD-binding/transporter-associated domain-like"/>
    <property type="match status" value="1"/>
</dbReference>
<dbReference type="InterPro" id="IPR016169">
    <property type="entry name" value="FAD-bd_PCMH_sub2"/>
</dbReference>
<organism evidence="6 7">
    <name type="scientific">Geothrix edaphica</name>
    <dbReference type="NCBI Taxonomy" id="2927976"/>
    <lineage>
        <taxon>Bacteria</taxon>
        <taxon>Pseudomonadati</taxon>
        <taxon>Acidobacteriota</taxon>
        <taxon>Holophagae</taxon>
        <taxon>Holophagales</taxon>
        <taxon>Holophagaceae</taxon>
        <taxon>Geothrix</taxon>
    </lineage>
</organism>
<dbReference type="InterPro" id="IPR016166">
    <property type="entry name" value="FAD-bd_PCMH"/>
</dbReference>
<dbReference type="InterPro" id="IPR036318">
    <property type="entry name" value="FAD-bd_PCMH-like_sf"/>
</dbReference>
<dbReference type="PROSITE" id="PS51387">
    <property type="entry name" value="FAD_PCMH"/>
    <property type="match status" value="1"/>
</dbReference>
<keyword evidence="4" id="KW-0560">Oxidoreductase</keyword>
<keyword evidence="7" id="KW-1185">Reference proteome</keyword>
<protein>
    <submittedName>
        <fullName evidence="6">Lactate dehydrogenase</fullName>
    </submittedName>
</protein>
<feature type="domain" description="FAD-binding PCMH-type" evidence="5">
    <location>
        <begin position="30"/>
        <end position="210"/>
    </location>
</feature>
<dbReference type="InterPro" id="IPR004113">
    <property type="entry name" value="FAD-bd_oxidored_4_C"/>
</dbReference>
<dbReference type="InterPro" id="IPR016171">
    <property type="entry name" value="Vanillyl_alc_oxidase_C-sub2"/>
</dbReference>
<keyword evidence="3" id="KW-0274">FAD</keyword>
<dbReference type="Pfam" id="PF02913">
    <property type="entry name" value="FAD-oxidase_C"/>
    <property type="match status" value="1"/>
</dbReference>
<gene>
    <name evidence="6" type="ORF">GETHED_17660</name>
</gene>
<dbReference type="SUPFAM" id="SSF55103">
    <property type="entry name" value="FAD-linked oxidases, C-terminal domain"/>
    <property type="match status" value="1"/>
</dbReference>
<dbReference type="Pfam" id="PF01565">
    <property type="entry name" value="FAD_binding_4"/>
    <property type="match status" value="1"/>
</dbReference>
<name>A0ABQ5PY65_9BACT</name>
<accession>A0ABQ5PY65</accession>
<proteinExistence type="predicted"/>
<dbReference type="InterPro" id="IPR016164">
    <property type="entry name" value="FAD-linked_Oxase-like_C"/>
</dbReference>
<dbReference type="Gene3D" id="3.30.70.2740">
    <property type="match status" value="1"/>
</dbReference>
<keyword evidence="2" id="KW-0285">Flavoprotein</keyword>
<dbReference type="RefSeq" id="WP_285608527.1">
    <property type="nucleotide sequence ID" value="NZ_BSDC01000002.1"/>
</dbReference>
<sequence length="446" mass="47559">MTRFPDLPDATVLADPEALEPYRRDESHVQGDLPLAVVWPKGPAALKELVRLAKAEGFGLVPRGAGTGKAGGCVPMGEHAVVVDFSAWRGELLLSPQDLCLSAPASAPLREVKATAAAGGLFYPPDPNSWESCALGGTLATNAGGPNACKYGMTRHWVLSVDAVLEDGEVHTFGIHSVKANAGPALGQLLIGSEGIFGFIVGATLRLTPLPREHATLLLPAKRWEDLLDLPGRLCGAGYLPSAFEFFDPAVLAELRAHGPDEARRLPGEALAILEFDDRGCTFGPFLEGLMDLLGPMAESLEIASDARQRAGIWAVRRMTSAFLKERHPKKVSEDIVVPRSRLREFFAGLERLAIPSVTYGHLGDGNLHVNLLGAGEADPAELDQQLMDLFRLALSLGGTLSGEHGIGLSKREAFLSLSDPGQIRALRALKQALDPHGIFNPGKVL</sequence>
<evidence type="ECO:0000256" key="1">
    <source>
        <dbReference type="ARBA" id="ARBA00001974"/>
    </source>
</evidence>
<evidence type="ECO:0000256" key="3">
    <source>
        <dbReference type="ARBA" id="ARBA00022827"/>
    </source>
</evidence>
<dbReference type="InterPro" id="IPR006094">
    <property type="entry name" value="Oxid_FAD_bind_N"/>
</dbReference>
<evidence type="ECO:0000313" key="6">
    <source>
        <dbReference type="EMBL" id="GLH67402.1"/>
    </source>
</evidence>
<evidence type="ECO:0000259" key="5">
    <source>
        <dbReference type="PROSITE" id="PS51387"/>
    </source>
</evidence>
<dbReference type="InterPro" id="IPR051914">
    <property type="entry name" value="FAD-linked_OxidoTrans_Type4"/>
</dbReference>
<dbReference type="EMBL" id="BSDC01000002">
    <property type="protein sequence ID" value="GLH67402.1"/>
    <property type="molecule type" value="Genomic_DNA"/>
</dbReference>
<evidence type="ECO:0000313" key="7">
    <source>
        <dbReference type="Proteomes" id="UP001165044"/>
    </source>
</evidence>
<dbReference type="Proteomes" id="UP001165044">
    <property type="component" value="Unassembled WGS sequence"/>
</dbReference>